<dbReference type="Gene3D" id="3.40.190.10">
    <property type="entry name" value="Periplasmic binding protein-like II"/>
    <property type="match status" value="2"/>
</dbReference>
<dbReference type="Proteomes" id="UP001139559">
    <property type="component" value="Unassembled WGS sequence"/>
</dbReference>
<gene>
    <name evidence="6" type="ORF">KP803_09495</name>
</gene>
<reference evidence="6" key="1">
    <citation type="submission" date="2021-11" db="EMBL/GenBank/DDBJ databases">
        <title>Vibrio ZSDE26 sp. nov. and Vibrio ZSDZ34 sp. nov., isolated from coastal seawater in Qingdao.</title>
        <authorList>
            <person name="Zhang P."/>
        </authorList>
    </citation>
    <scope>NUCLEOTIDE SEQUENCE</scope>
    <source>
        <strain evidence="6">ZSDE26</strain>
    </source>
</reference>
<dbReference type="InterPro" id="IPR005119">
    <property type="entry name" value="LysR_subst-bd"/>
</dbReference>
<dbReference type="Gene3D" id="1.10.10.10">
    <property type="entry name" value="Winged helix-like DNA-binding domain superfamily/Winged helix DNA-binding domain"/>
    <property type="match status" value="1"/>
</dbReference>
<evidence type="ECO:0000256" key="1">
    <source>
        <dbReference type="ARBA" id="ARBA00009437"/>
    </source>
</evidence>
<dbReference type="SUPFAM" id="SSF53850">
    <property type="entry name" value="Periplasmic binding protein-like II"/>
    <property type="match status" value="1"/>
</dbReference>
<protein>
    <submittedName>
        <fullName evidence="6">LysR family transcriptional regulator</fullName>
    </submittedName>
</protein>
<dbReference type="InterPro" id="IPR036388">
    <property type="entry name" value="WH-like_DNA-bd_sf"/>
</dbReference>
<evidence type="ECO:0000256" key="2">
    <source>
        <dbReference type="ARBA" id="ARBA00023015"/>
    </source>
</evidence>
<evidence type="ECO:0000313" key="6">
    <source>
        <dbReference type="EMBL" id="MCK6263505.1"/>
    </source>
</evidence>
<dbReference type="InterPro" id="IPR000847">
    <property type="entry name" value="LysR_HTH_N"/>
</dbReference>
<name>A0A9X1XJY2_9VIBR</name>
<comment type="similarity">
    <text evidence="1">Belongs to the LysR transcriptional regulatory family.</text>
</comment>
<dbReference type="EMBL" id="JAJHVV010000005">
    <property type="protein sequence ID" value="MCK6263505.1"/>
    <property type="molecule type" value="Genomic_DNA"/>
</dbReference>
<dbReference type="RefSeq" id="WP_248008589.1">
    <property type="nucleotide sequence ID" value="NZ_JAJHVV010000005.1"/>
</dbReference>
<evidence type="ECO:0000256" key="4">
    <source>
        <dbReference type="ARBA" id="ARBA00023163"/>
    </source>
</evidence>
<keyword evidence="3" id="KW-0238">DNA-binding</keyword>
<keyword evidence="4" id="KW-0804">Transcription</keyword>
<evidence type="ECO:0000313" key="7">
    <source>
        <dbReference type="Proteomes" id="UP001139559"/>
    </source>
</evidence>
<dbReference type="Pfam" id="PF03466">
    <property type="entry name" value="LysR_substrate"/>
    <property type="match status" value="1"/>
</dbReference>
<dbReference type="SUPFAM" id="SSF46785">
    <property type="entry name" value="Winged helix' DNA-binding domain"/>
    <property type="match status" value="1"/>
</dbReference>
<dbReference type="GO" id="GO:0003677">
    <property type="term" value="F:DNA binding"/>
    <property type="evidence" value="ECO:0007669"/>
    <property type="project" value="UniProtKB-KW"/>
</dbReference>
<dbReference type="PRINTS" id="PR00039">
    <property type="entry name" value="HTHLYSR"/>
</dbReference>
<dbReference type="PANTHER" id="PTHR30118:SF7">
    <property type="entry name" value="TRANSCRIPTIONAL REGULATOR LYSR FAMILY"/>
    <property type="match status" value="1"/>
</dbReference>
<dbReference type="PANTHER" id="PTHR30118">
    <property type="entry name" value="HTH-TYPE TRANSCRIPTIONAL REGULATOR LEUO-RELATED"/>
    <property type="match status" value="1"/>
</dbReference>
<dbReference type="InterPro" id="IPR036390">
    <property type="entry name" value="WH_DNA-bd_sf"/>
</dbReference>
<evidence type="ECO:0000256" key="3">
    <source>
        <dbReference type="ARBA" id="ARBA00023125"/>
    </source>
</evidence>
<dbReference type="CDD" id="cd05466">
    <property type="entry name" value="PBP2_LTTR_substrate"/>
    <property type="match status" value="1"/>
</dbReference>
<comment type="caution">
    <text evidence="6">The sequence shown here is derived from an EMBL/GenBank/DDBJ whole genome shotgun (WGS) entry which is preliminary data.</text>
</comment>
<dbReference type="AlphaFoldDB" id="A0A9X1XJY2"/>
<organism evidence="6 7">
    <name type="scientific">Vibrio amylolyticus</name>
    <dbReference type="NCBI Taxonomy" id="2847292"/>
    <lineage>
        <taxon>Bacteria</taxon>
        <taxon>Pseudomonadati</taxon>
        <taxon>Pseudomonadota</taxon>
        <taxon>Gammaproteobacteria</taxon>
        <taxon>Vibrionales</taxon>
        <taxon>Vibrionaceae</taxon>
        <taxon>Vibrio</taxon>
    </lineage>
</organism>
<dbReference type="InterPro" id="IPR050389">
    <property type="entry name" value="LysR-type_TF"/>
</dbReference>
<proteinExistence type="inferred from homology"/>
<feature type="domain" description="HTH lysR-type" evidence="5">
    <location>
        <begin position="9"/>
        <end position="66"/>
    </location>
</feature>
<keyword evidence="7" id="KW-1185">Reference proteome</keyword>
<dbReference type="Pfam" id="PF00126">
    <property type="entry name" value="HTH_1"/>
    <property type="match status" value="1"/>
</dbReference>
<evidence type="ECO:0000259" key="5">
    <source>
        <dbReference type="PROSITE" id="PS50931"/>
    </source>
</evidence>
<sequence length="312" mass="35718">MTDSELEGIDFNSLKLLKILGEELNTKRAAERLYITQSGVSKALKKLRIQVNDPLFVREGNKLLTTDKCLRLMQKIPDIMESLDQLYNRNDTFDPSTYNGNITVHINAAIARPLMSHLFSRLYSEAPNATIILHSWTPDSEADLKQGIVDLGVNYYPLELSKEIIQTQIANPKLFLCCHISNPLLTKEDVTLQEITNYPFVLTQMPDFNRQQNQLIKFIRESGYQPKVAVRSDKIDVCLDTTRQIPSFYIMNELATHSLTKDLQLIDISHIEGIVPNPVGLFCSYRTADTPYQKWLNKRVEQCVQQLLQTKS</sequence>
<keyword evidence="2" id="KW-0805">Transcription regulation</keyword>
<dbReference type="GO" id="GO:0003700">
    <property type="term" value="F:DNA-binding transcription factor activity"/>
    <property type="evidence" value="ECO:0007669"/>
    <property type="project" value="InterPro"/>
</dbReference>
<dbReference type="PROSITE" id="PS50931">
    <property type="entry name" value="HTH_LYSR"/>
    <property type="match status" value="1"/>
</dbReference>
<accession>A0A9X1XJY2</accession>